<evidence type="ECO:0000259" key="2">
    <source>
        <dbReference type="PROSITE" id="PS50888"/>
    </source>
</evidence>
<evidence type="ECO:0000313" key="4">
    <source>
        <dbReference type="Proteomes" id="UP000827892"/>
    </source>
</evidence>
<protein>
    <recommendedName>
        <fullName evidence="2">BHLH domain-containing protein</fullName>
    </recommendedName>
</protein>
<feature type="compositionally biased region" description="Polar residues" evidence="1">
    <location>
        <begin position="181"/>
        <end position="193"/>
    </location>
</feature>
<dbReference type="EMBL" id="CP090892">
    <property type="protein sequence ID" value="ULU08321.1"/>
    <property type="molecule type" value="Genomic_DNA"/>
</dbReference>
<dbReference type="SUPFAM" id="SSF47459">
    <property type="entry name" value="HLH, helix-loop-helix DNA-binding domain"/>
    <property type="match status" value="1"/>
</dbReference>
<name>A0AAE9IWQ5_CAEBR</name>
<organism evidence="3 4">
    <name type="scientific">Caenorhabditis briggsae</name>
    <dbReference type="NCBI Taxonomy" id="6238"/>
    <lineage>
        <taxon>Eukaryota</taxon>
        <taxon>Metazoa</taxon>
        <taxon>Ecdysozoa</taxon>
        <taxon>Nematoda</taxon>
        <taxon>Chromadorea</taxon>
        <taxon>Rhabditida</taxon>
        <taxon>Rhabditina</taxon>
        <taxon>Rhabditomorpha</taxon>
        <taxon>Rhabditoidea</taxon>
        <taxon>Rhabditidae</taxon>
        <taxon>Peloderinae</taxon>
        <taxon>Caenorhabditis</taxon>
    </lineage>
</organism>
<dbReference type="InterPro" id="IPR011598">
    <property type="entry name" value="bHLH_dom"/>
</dbReference>
<dbReference type="GO" id="GO:0046983">
    <property type="term" value="F:protein dimerization activity"/>
    <property type="evidence" value="ECO:0007669"/>
    <property type="project" value="InterPro"/>
</dbReference>
<dbReference type="SMART" id="SM00353">
    <property type="entry name" value="HLH"/>
    <property type="match status" value="1"/>
</dbReference>
<feature type="domain" description="BHLH" evidence="2">
    <location>
        <begin position="12"/>
        <end position="66"/>
    </location>
</feature>
<evidence type="ECO:0000313" key="3">
    <source>
        <dbReference type="EMBL" id="ULU08321.1"/>
    </source>
</evidence>
<reference evidence="3 4" key="1">
    <citation type="submission" date="2022-05" db="EMBL/GenBank/DDBJ databases">
        <title>Chromosome-level reference genomes for two strains of Caenorhabditis briggsae: an improved platform for comparative genomics.</title>
        <authorList>
            <person name="Stevens L."/>
            <person name="Andersen E.C."/>
        </authorList>
    </citation>
    <scope>NUCLEOTIDE SEQUENCE [LARGE SCALE GENOMIC DNA]</scope>
    <source>
        <strain evidence="3">QX1410_ONT</strain>
        <tissue evidence="3">Whole-organism</tissue>
    </source>
</reference>
<dbReference type="Gene3D" id="4.10.280.10">
    <property type="entry name" value="Helix-loop-helix DNA-binding domain"/>
    <property type="match status" value="1"/>
</dbReference>
<sequence>MAATPLEGEELESQLRRNQRERNRLHTLNSAYHELKKKILHMVPKPTRRVSKVKILQYAIQRIRELQGMLPAETEEDRMRKKEKIKRRRKRIFERKFLPLIKEREEKDGQRKEPNSNTLNHCQSVIEILENPFPSKETEKEHDLETIMEDVEPKNQRKMSNEEDREVEKIMEYLPNFTLCPSSDPSTNYQNDPYFQPTPPEEMSLMESDESDEKLYNSSSDNLTYDNLLFSY</sequence>
<proteinExistence type="predicted"/>
<dbReference type="Pfam" id="PF00010">
    <property type="entry name" value="HLH"/>
    <property type="match status" value="1"/>
</dbReference>
<dbReference type="AlphaFoldDB" id="A0AAE9IWQ5"/>
<gene>
    <name evidence="3" type="ORF">L3Y34_019465</name>
</gene>
<dbReference type="InterPro" id="IPR036638">
    <property type="entry name" value="HLH_DNA-bd_sf"/>
</dbReference>
<feature type="region of interest" description="Disordered" evidence="1">
    <location>
        <begin position="181"/>
        <end position="221"/>
    </location>
</feature>
<accession>A0AAE9IWQ5</accession>
<dbReference type="Proteomes" id="UP000827892">
    <property type="component" value="Chromosome II"/>
</dbReference>
<dbReference type="PROSITE" id="PS50888">
    <property type="entry name" value="BHLH"/>
    <property type="match status" value="1"/>
</dbReference>
<evidence type="ECO:0000256" key="1">
    <source>
        <dbReference type="SAM" id="MobiDB-lite"/>
    </source>
</evidence>